<dbReference type="InterPro" id="IPR018779">
    <property type="entry name" value="RecJ_C"/>
</dbReference>
<name>A0A8J4M2V8_9BACL</name>
<dbReference type="NCBIfam" id="TIGR00644">
    <property type="entry name" value="recJ"/>
    <property type="match status" value="1"/>
</dbReference>
<dbReference type="InterPro" id="IPR003156">
    <property type="entry name" value="DHHA1_dom"/>
</dbReference>
<dbReference type="RefSeq" id="WP_213412904.1">
    <property type="nucleotide sequence ID" value="NZ_BOVK01000041.1"/>
</dbReference>
<feature type="domain" description="Single-stranded-DNA-specific exonuclease RecJ C-terminal" evidence="9">
    <location>
        <begin position="568"/>
        <end position="794"/>
    </location>
</feature>
<feature type="region of interest" description="Disordered" evidence="6">
    <location>
        <begin position="800"/>
        <end position="820"/>
    </location>
</feature>
<evidence type="ECO:0000256" key="2">
    <source>
        <dbReference type="ARBA" id="ARBA00019841"/>
    </source>
</evidence>
<accession>A0A8J4M2V8</accession>
<sequence>MLHAKARWNIQTTAQAEADRLAEEAGISRLLARCFLLRGIRTAAEVHAFLADSGDCYEDPFAMRDMQVAVERIRSAIARGERILVYGDYDADGVSSTSLMVYVLKELGADFDYYIPHRQTEGYGLNVHALDEAKEKRTDLLITVDNGISAVEPIAYANELGLDVIVTDHHEPPDQLPEALALLNPKRPDCPYPFKGLAGVGVALKLAQALTGETRPQWLQVAAIGTVADLMPLTGENRTIVKAGLAAMETDPLPGVRALAAVSGLSGKRLTSTHIGFSLGPRINAGGRLDSALPAVELLTTQSEQAAEQLAHDLDACNAERQQLVQEMLEEAKAIVESQGQTSEKRSIVVAKEGWNIGVAGIVSSKLTDCYYRPSVVLCIDRNTGKAKGSARSIDGFDLYAALTACSHLLEHYGGHQAAAGMTLQAEQVPAFAEALERLAAEQLREENLQPMLHADGECVLDDITLETAAELERLAPFGMSNPLPRFVLRQVAVEEMRQLGKDGSHLRLKLRSASARAEAIAFGAGESAWRISPTATLDVLAEITVNEWNGNRKPQLMVQDMLVPHVQIFDWRGDRCDSPRVSRLARELHTRTGIVLLGHANQEETVYWREQAEARGASAVWLTAGGQLAAASANPAELGSVHEQAWTDLVLVGLPNRLEDLQALLSRCEQVERMYALFGEPDHAAWHMPNREHFKQIYALLRGQSQWPLAAQKSWQATLARKCGISQEIVRFAIEVFEELGFIARIGSSSLQVVEKPAKKDLAESAAYRKRKALARTTERLVSSTSEQVSEWLLGSLGHAVGHSDEPYSNKPSVTEDAV</sequence>
<dbReference type="GO" id="GO:0008409">
    <property type="term" value="F:5'-3' exonuclease activity"/>
    <property type="evidence" value="ECO:0007669"/>
    <property type="project" value="InterPro"/>
</dbReference>
<dbReference type="Pfam" id="PF02272">
    <property type="entry name" value="DHHA1"/>
    <property type="match status" value="1"/>
</dbReference>
<organism evidence="11 12">
    <name type="scientific">Xylanibacillus composti</name>
    <dbReference type="NCBI Taxonomy" id="1572762"/>
    <lineage>
        <taxon>Bacteria</taxon>
        <taxon>Bacillati</taxon>
        <taxon>Bacillota</taxon>
        <taxon>Bacilli</taxon>
        <taxon>Bacillales</taxon>
        <taxon>Paenibacillaceae</taxon>
        <taxon>Xylanibacillus</taxon>
    </lineage>
</organism>
<protein>
    <recommendedName>
        <fullName evidence="2">Single-stranded-DNA-specific exonuclease RecJ</fullName>
    </recommendedName>
</protein>
<keyword evidence="5 11" id="KW-0269">Exonuclease</keyword>
<keyword evidence="4" id="KW-0378">Hydrolase</keyword>
<evidence type="ECO:0000256" key="3">
    <source>
        <dbReference type="ARBA" id="ARBA00022722"/>
    </source>
</evidence>
<dbReference type="Proteomes" id="UP000677918">
    <property type="component" value="Unassembled WGS sequence"/>
</dbReference>
<evidence type="ECO:0000259" key="9">
    <source>
        <dbReference type="Pfam" id="PF10141"/>
    </source>
</evidence>
<dbReference type="PANTHER" id="PTHR30255:SF2">
    <property type="entry name" value="SINGLE-STRANDED-DNA-SPECIFIC EXONUCLEASE RECJ"/>
    <property type="match status" value="1"/>
</dbReference>
<dbReference type="AlphaFoldDB" id="A0A8J4M2V8"/>
<keyword evidence="3" id="KW-0540">Nuclease</keyword>
<dbReference type="InterPro" id="IPR001667">
    <property type="entry name" value="DDH_dom"/>
</dbReference>
<evidence type="ECO:0000313" key="12">
    <source>
        <dbReference type="Proteomes" id="UP000677918"/>
    </source>
</evidence>
<evidence type="ECO:0000313" key="11">
    <source>
        <dbReference type="EMBL" id="GIQ70129.1"/>
    </source>
</evidence>
<evidence type="ECO:0000259" key="7">
    <source>
        <dbReference type="Pfam" id="PF01368"/>
    </source>
</evidence>
<dbReference type="InterPro" id="IPR041122">
    <property type="entry name" value="RecJ_OB"/>
</dbReference>
<evidence type="ECO:0000256" key="1">
    <source>
        <dbReference type="ARBA" id="ARBA00005915"/>
    </source>
</evidence>
<dbReference type="GO" id="GO:0006310">
    <property type="term" value="P:DNA recombination"/>
    <property type="evidence" value="ECO:0007669"/>
    <property type="project" value="InterPro"/>
</dbReference>
<evidence type="ECO:0000259" key="8">
    <source>
        <dbReference type="Pfam" id="PF02272"/>
    </source>
</evidence>
<evidence type="ECO:0000259" key="10">
    <source>
        <dbReference type="Pfam" id="PF17768"/>
    </source>
</evidence>
<feature type="domain" description="RecJ OB" evidence="10">
    <location>
        <begin position="456"/>
        <end position="561"/>
    </location>
</feature>
<evidence type="ECO:0000256" key="4">
    <source>
        <dbReference type="ARBA" id="ARBA00022801"/>
    </source>
</evidence>
<dbReference type="InterPro" id="IPR004610">
    <property type="entry name" value="RecJ"/>
</dbReference>
<feature type="domain" description="DDH" evidence="7">
    <location>
        <begin position="82"/>
        <end position="226"/>
    </location>
</feature>
<dbReference type="InterPro" id="IPR051673">
    <property type="entry name" value="SSDNA_exonuclease_RecJ"/>
</dbReference>
<evidence type="ECO:0000256" key="6">
    <source>
        <dbReference type="SAM" id="MobiDB-lite"/>
    </source>
</evidence>
<dbReference type="Gene3D" id="3.10.310.30">
    <property type="match status" value="1"/>
</dbReference>
<dbReference type="SUPFAM" id="SSF64182">
    <property type="entry name" value="DHH phosphoesterases"/>
    <property type="match status" value="1"/>
</dbReference>
<dbReference type="GO" id="GO:0003676">
    <property type="term" value="F:nucleic acid binding"/>
    <property type="evidence" value="ECO:0007669"/>
    <property type="project" value="InterPro"/>
</dbReference>
<dbReference type="Pfam" id="PF01368">
    <property type="entry name" value="DHH"/>
    <property type="match status" value="1"/>
</dbReference>
<dbReference type="PANTHER" id="PTHR30255">
    <property type="entry name" value="SINGLE-STRANDED-DNA-SPECIFIC EXONUCLEASE RECJ"/>
    <property type="match status" value="1"/>
</dbReference>
<dbReference type="GO" id="GO:0006281">
    <property type="term" value="P:DNA repair"/>
    <property type="evidence" value="ECO:0007669"/>
    <property type="project" value="InterPro"/>
</dbReference>
<dbReference type="InterPro" id="IPR038763">
    <property type="entry name" value="DHH_sf"/>
</dbReference>
<feature type="domain" description="DHHA1" evidence="8">
    <location>
        <begin position="348"/>
        <end position="441"/>
    </location>
</feature>
<comment type="similarity">
    <text evidence="1">Belongs to the RecJ family.</text>
</comment>
<reference evidence="11" key="1">
    <citation type="submission" date="2021-04" db="EMBL/GenBank/DDBJ databases">
        <title>Draft genome sequence of Xylanibacillus composti strain K13.</title>
        <authorList>
            <person name="Uke A."/>
            <person name="Chhe C."/>
            <person name="Baramee S."/>
            <person name="Kosugi A."/>
        </authorList>
    </citation>
    <scope>NUCLEOTIDE SEQUENCE</scope>
    <source>
        <strain evidence="11">K13</strain>
    </source>
</reference>
<dbReference type="Gene3D" id="3.90.1640.30">
    <property type="match status" value="1"/>
</dbReference>
<gene>
    <name evidence="11" type="primary">recJ</name>
    <name evidence="11" type="ORF">XYCOK13_29530</name>
</gene>
<dbReference type="EMBL" id="BOVK01000041">
    <property type="protein sequence ID" value="GIQ70129.1"/>
    <property type="molecule type" value="Genomic_DNA"/>
</dbReference>
<comment type="caution">
    <text evidence="11">The sequence shown here is derived from an EMBL/GenBank/DDBJ whole genome shotgun (WGS) entry which is preliminary data.</text>
</comment>
<evidence type="ECO:0000256" key="5">
    <source>
        <dbReference type="ARBA" id="ARBA00022839"/>
    </source>
</evidence>
<dbReference type="Pfam" id="PF17768">
    <property type="entry name" value="RecJ_OB"/>
    <property type="match status" value="1"/>
</dbReference>
<proteinExistence type="inferred from homology"/>
<keyword evidence="12" id="KW-1185">Reference proteome</keyword>
<dbReference type="Pfam" id="PF10141">
    <property type="entry name" value="ssDNA-exonuc_C"/>
    <property type="match status" value="1"/>
</dbReference>